<dbReference type="InterPro" id="IPR008258">
    <property type="entry name" value="Transglycosylase_SLT_dom_1"/>
</dbReference>
<dbReference type="PANTHER" id="PTHR37423:SF2">
    <property type="entry name" value="MEMBRANE-BOUND LYTIC MUREIN TRANSGLYCOSYLASE C"/>
    <property type="match status" value="1"/>
</dbReference>
<reference evidence="3 4" key="1">
    <citation type="submission" date="2024-09" db="EMBL/GenBank/DDBJ databases">
        <authorList>
            <person name="Sun Q."/>
            <person name="Mori K."/>
        </authorList>
    </citation>
    <scope>NUCLEOTIDE SEQUENCE [LARGE SCALE GENOMIC DNA]</scope>
    <source>
        <strain evidence="3 4">JCM 12520</strain>
    </source>
</reference>
<comment type="caution">
    <text evidence="3">The sequence shown here is derived from an EMBL/GenBank/DDBJ whole genome shotgun (WGS) entry which is preliminary data.</text>
</comment>
<dbReference type="InterPro" id="IPR000189">
    <property type="entry name" value="Transglyc_AS"/>
</dbReference>
<protein>
    <submittedName>
        <fullName evidence="3">Lytic transglycosylase domain-containing protein</fullName>
    </submittedName>
</protein>
<evidence type="ECO:0000313" key="3">
    <source>
        <dbReference type="EMBL" id="MFB9750524.1"/>
    </source>
</evidence>
<dbReference type="SUPFAM" id="SSF53955">
    <property type="entry name" value="Lysozyme-like"/>
    <property type="match status" value="1"/>
</dbReference>
<dbReference type="Gene3D" id="1.10.530.10">
    <property type="match status" value="1"/>
</dbReference>
<evidence type="ECO:0000256" key="1">
    <source>
        <dbReference type="ARBA" id="ARBA00007734"/>
    </source>
</evidence>
<name>A0ABV5VQH0_9BACL</name>
<dbReference type="Pfam" id="PF01464">
    <property type="entry name" value="SLT"/>
    <property type="match status" value="1"/>
</dbReference>
<keyword evidence="4" id="KW-1185">Reference proteome</keyword>
<dbReference type="Proteomes" id="UP001589619">
    <property type="component" value="Unassembled WGS sequence"/>
</dbReference>
<gene>
    <name evidence="3" type="ORF">ACFFNY_02975</name>
</gene>
<dbReference type="CDD" id="cd16896">
    <property type="entry name" value="LT_Slt70-like"/>
    <property type="match status" value="1"/>
</dbReference>
<evidence type="ECO:0000259" key="2">
    <source>
        <dbReference type="Pfam" id="PF01464"/>
    </source>
</evidence>
<dbReference type="EMBL" id="JBHMAG010000003">
    <property type="protein sequence ID" value="MFB9750524.1"/>
    <property type="molecule type" value="Genomic_DNA"/>
</dbReference>
<evidence type="ECO:0000313" key="4">
    <source>
        <dbReference type="Proteomes" id="UP001589619"/>
    </source>
</evidence>
<feature type="domain" description="Transglycosylase SLT" evidence="2">
    <location>
        <begin position="99"/>
        <end position="196"/>
    </location>
</feature>
<dbReference type="InterPro" id="IPR023346">
    <property type="entry name" value="Lysozyme-like_dom_sf"/>
</dbReference>
<accession>A0ABV5VQH0</accession>
<dbReference type="PANTHER" id="PTHR37423">
    <property type="entry name" value="SOLUBLE LYTIC MUREIN TRANSGLYCOSYLASE-RELATED"/>
    <property type="match status" value="1"/>
</dbReference>
<comment type="similarity">
    <text evidence="1">Belongs to the transglycosylase Slt family.</text>
</comment>
<proteinExistence type="inferred from homology"/>
<dbReference type="RefSeq" id="WP_344906920.1">
    <property type="nucleotide sequence ID" value="NZ_BAAAYO010000005.1"/>
</dbReference>
<organism evidence="3 4">
    <name type="scientific">Paenibacillus hodogayensis</name>
    <dbReference type="NCBI Taxonomy" id="279208"/>
    <lineage>
        <taxon>Bacteria</taxon>
        <taxon>Bacillati</taxon>
        <taxon>Bacillota</taxon>
        <taxon>Bacilli</taxon>
        <taxon>Bacillales</taxon>
        <taxon>Paenibacillaceae</taxon>
        <taxon>Paenibacillus</taxon>
    </lineage>
</organism>
<sequence>MSIDPRLMTQLLRLQFQANDPLSPRNSAASDTGDFSALLETFLDEQMMNAGKREAAPVTWSSGLPASTLPASLYAVTGPVRNQPRPPIGPAKPNVYDPLVNEASARHGIEPELVKAVIQSESSFNPYAVSSAGAKGLMQLMDETGASVGVKNPFDPAQNIEGGTRYLAGLLRKYDGNEAVALAAYNAGPGRVDRLGIRTDAALEDKLHLLPAETQRYVRKVLDRKQQYGE</sequence>
<dbReference type="PROSITE" id="PS00922">
    <property type="entry name" value="TRANSGLYCOSYLASE"/>
    <property type="match status" value="1"/>
</dbReference>